<protein>
    <submittedName>
        <fullName evidence="2">Uncharacterized protein</fullName>
    </submittedName>
</protein>
<gene>
    <name evidence="2" type="ORF">SDC9_04124</name>
</gene>
<name>A0A644SV63_9ZZZZ</name>
<dbReference type="AlphaFoldDB" id="A0A644SV63"/>
<sequence>MLPQINADRVSSFVKRNVLPLIIGLIVGCLVAYVFFPRTVATTQTVDKPIYVAGEVKTEKIIEYIAKEQGENTDVQIKSDPAKIIVNVNGKETQLDTLTGETQKFEKGKLVISENTTAKLDVSDMVNELSKAREKRNMIGGIATNHGPAAVIGRDNVIGVIGKDVYGAGLVYKF</sequence>
<dbReference type="EMBL" id="VSSQ01000007">
    <property type="protein sequence ID" value="MPL58590.1"/>
    <property type="molecule type" value="Genomic_DNA"/>
</dbReference>
<comment type="caution">
    <text evidence="2">The sequence shown here is derived from an EMBL/GenBank/DDBJ whole genome shotgun (WGS) entry which is preliminary data.</text>
</comment>
<organism evidence="2">
    <name type="scientific">bioreactor metagenome</name>
    <dbReference type="NCBI Taxonomy" id="1076179"/>
    <lineage>
        <taxon>unclassified sequences</taxon>
        <taxon>metagenomes</taxon>
        <taxon>ecological metagenomes</taxon>
    </lineage>
</organism>
<evidence type="ECO:0000313" key="2">
    <source>
        <dbReference type="EMBL" id="MPL58590.1"/>
    </source>
</evidence>
<reference evidence="2" key="1">
    <citation type="submission" date="2019-08" db="EMBL/GenBank/DDBJ databases">
        <authorList>
            <person name="Kucharzyk K."/>
            <person name="Murdoch R.W."/>
            <person name="Higgins S."/>
            <person name="Loffler F."/>
        </authorList>
    </citation>
    <scope>NUCLEOTIDE SEQUENCE</scope>
</reference>
<proteinExistence type="predicted"/>
<keyword evidence="1" id="KW-0472">Membrane</keyword>
<evidence type="ECO:0000256" key="1">
    <source>
        <dbReference type="SAM" id="Phobius"/>
    </source>
</evidence>
<accession>A0A644SV63</accession>
<keyword evidence="1" id="KW-1133">Transmembrane helix</keyword>
<feature type="transmembrane region" description="Helical" evidence="1">
    <location>
        <begin position="18"/>
        <end position="36"/>
    </location>
</feature>
<keyword evidence="1" id="KW-0812">Transmembrane</keyword>